<dbReference type="EMBL" id="MU806144">
    <property type="protein sequence ID" value="KAJ3839151.1"/>
    <property type="molecule type" value="Genomic_DNA"/>
</dbReference>
<dbReference type="AlphaFoldDB" id="A0AA38PAR6"/>
<feature type="compositionally biased region" description="Polar residues" evidence="1">
    <location>
        <begin position="499"/>
        <end position="512"/>
    </location>
</feature>
<evidence type="ECO:0000313" key="3">
    <source>
        <dbReference type="Proteomes" id="UP001163846"/>
    </source>
</evidence>
<sequence length="532" mass="59923">MPSTFTGDDQVSRKLQALISLLSLRNGGQLELPTKHSFSRSSHQKYTYTQTDFSDSDIVSPTSDSTMNFIDDNLGLKRRFLDHFAEIVSKEEGGPHVACAVMREYADHVNIWVARNEGLSEKDSSFFDAFSAEMKTLASQDPRSESLWVLLLDYYSKRLKTYRKNCLGFAQQNRSALLAVVKHSNIEQLICQLLEILFEHPDDLKELCRIALLIACTGAHARTLITGIQNGTQLWRSIQCLGRFRSAHRTFCEIARWSSRFGSVCIFMISKPQIARSFGYIPLSQDEALQFLPRRPGTATLSLREYVSRSPSTSTHSMVRERFNRRQKDTARVHAELQIIHHLHQSRIPIQSLFPYMGCSKLNCFMCKTFLEIFCNGFFKTKGCHGKVYHRWGLPAMQGVEQSIVERLKNTVIKMVDILLTHTCQSWDAFDSYPDSSVGTTPTTSSAASIVSFNGTITAGTVEVKKGPRRSIDYKRIRQEMHRMVSPSKLSPSSTNSTVANGQSGVQSDTNKGANDILSGIRAILLGFLGYR</sequence>
<evidence type="ECO:0000313" key="2">
    <source>
        <dbReference type="EMBL" id="KAJ3839151.1"/>
    </source>
</evidence>
<proteinExistence type="predicted"/>
<dbReference type="Pfam" id="PF14441">
    <property type="entry name" value="OTT_1508_deam"/>
    <property type="match status" value="1"/>
</dbReference>
<evidence type="ECO:0000256" key="1">
    <source>
        <dbReference type="SAM" id="MobiDB-lite"/>
    </source>
</evidence>
<organism evidence="2 3">
    <name type="scientific">Lentinula raphanica</name>
    <dbReference type="NCBI Taxonomy" id="153919"/>
    <lineage>
        <taxon>Eukaryota</taxon>
        <taxon>Fungi</taxon>
        <taxon>Dikarya</taxon>
        <taxon>Basidiomycota</taxon>
        <taxon>Agaricomycotina</taxon>
        <taxon>Agaricomycetes</taxon>
        <taxon>Agaricomycetidae</taxon>
        <taxon>Agaricales</taxon>
        <taxon>Marasmiineae</taxon>
        <taxon>Omphalotaceae</taxon>
        <taxon>Lentinula</taxon>
    </lineage>
</organism>
<dbReference type="InterPro" id="IPR027796">
    <property type="entry name" value="OTT_1508_deam-like"/>
</dbReference>
<accession>A0AA38PAR6</accession>
<feature type="compositionally biased region" description="Low complexity" evidence="1">
    <location>
        <begin position="486"/>
        <end position="498"/>
    </location>
</feature>
<dbReference type="Proteomes" id="UP001163846">
    <property type="component" value="Unassembled WGS sequence"/>
</dbReference>
<feature type="region of interest" description="Disordered" evidence="1">
    <location>
        <begin position="484"/>
        <end position="512"/>
    </location>
</feature>
<reference evidence="2" key="1">
    <citation type="submission" date="2022-08" db="EMBL/GenBank/DDBJ databases">
        <authorList>
            <consortium name="DOE Joint Genome Institute"/>
            <person name="Min B."/>
            <person name="Riley R."/>
            <person name="Sierra-Patev S."/>
            <person name="Naranjo-Ortiz M."/>
            <person name="Looney B."/>
            <person name="Konkel Z."/>
            <person name="Slot J.C."/>
            <person name="Sakamoto Y."/>
            <person name="Steenwyk J.L."/>
            <person name="Rokas A."/>
            <person name="Carro J."/>
            <person name="Camarero S."/>
            <person name="Ferreira P."/>
            <person name="Molpeceres G."/>
            <person name="Ruiz-Duenas F.J."/>
            <person name="Serrano A."/>
            <person name="Henrissat B."/>
            <person name="Drula E."/>
            <person name="Hughes K.W."/>
            <person name="Mata J.L."/>
            <person name="Ishikawa N.K."/>
            <person name="Vargas-Isla R."/>
            <person name="Ushijima S."/>
            <person name="Smith C.A."/>
            <person name="Ahrendt S."/>
            <person name="Andreopoulos W."/>
            <person name="He G."/>
            <person name="Labutti K."/>
            <person name="Lipzen A."/>
            <person name="Ng V."/>
            <person name="Sandor L."/>
            <person name="Barry K."/>
            <person name="Martinez A.T."/>
            <person name="Xiao Y."/>
            <person name="Gibbons J.G."/>
            <person name="Terashima K."/>
            <person name="Hibbett D.S."/>
            <person name="Grigoriev I.V."/>
        </authorList>
    </citation>
    <scope>NUCLEOTIDE SEQUENCE</scope>
    <source>
        <strain evidence="2">TFB9207</strain>
    </source>
</reference>
<keyword evidence="3" id="KW-1185">Reference proteome</keyword>
<protein>
    <submittedName>
        <fullName evidence="2">Uncharacterized protein</fullName>
    </submittedName>
</protein>
<name>A0AA38PAR6_9AGAR</name>
<comment type="caution">
    <text evidence="2">The sequence shown here is derived from an EMBL/GenBank/DDBJ whole genome shotgun (WGS) entry which is preliminary data.</text>
</comment>
<gene>
    <name evidence="2" type="ORF">F5878DRAFT_138453</name>
</gene>